<evidence type="ECO:0000313" key="2">
    <source>
        <dbReference type="EMBL" id="OAT56548.1"/>
    </source>
</evidence>
<protein>
    <submittedName>
        <fullName evidence="2">Structural protein</fullName>
    </submittedName>
</protein>
<reference evidence="2 3" key="1">
    <citation type="submission" date="2016-04" db="EMBL/GenBank/DDBJ databases">
        <title>ATOL: Assembling a taxonomically balanced genome-scale reconstruction of the evolutionary history of the Enterobacteriaceae.</title>
        <authorList>
            <person name="Plunkett G.III."/>
            <person name="Neeno-Eckwall E.C."/>
            <person name="Glasner J.D."/>
            <person name="Perna N.T."/>
        </authorList>
    </citation>
    <scope>NUCLEOTIDE SEQUENCE [LARGE SCALE GENOMIC DNA]</scope>
    <source>
        <strain evidence="2 3">ATCC 12841</strain>
    </source>
</reference>
<name>A0AA91E9R8_9GAMM</name>
<accession>A0AA91E9R8</accession>
<sequence length="468" mass="51829">MSNNNDVTFTRPEYQAASEQWKKNRDVCSGPIAVKAAGNVYLPMLSPNDKTALNQQRNADYLKRAVFYGIVGHTRIGLQGLAFRKPPALEIPDKMDKLKTNADGSNTSIIQQSQFALESVLEVGRHGLYVDYAASGEQSIIVAYRAEDVPNWRVENIGGMNKYTLIVLRECIEKPDGFGFKDEIQYRVLYLKDSRFFVDIWTKSSEAAGAYSISSKIEPKPKGKTHWDEIPFTFIGAQNNDAVIDDAPLSSLVEINLGHYRNSADYEDSVFFCGQAQPWVSGADTDWREYIKKNGIAFGSRNPIMLPKEGSCGIMQGQPNMIVREAMNDKVDYMIKLGARLLEQNATAKTATQSSGEQAAATSILGLCCANVSAAYTQALKWCARYMGQSEENIKYELNQDFIAKLVDPQTITALVSAWMNKALPIADLIRQLQKMDVIDPGKDFNAIMDELNSEGPNFMAGGSNGAQ</sequence>
<dbReference type="InterPro" id="IPR025129">
    <property type="entry name" value="DUF4055"/>
</dbReference>
<gene>
    <name evidence="2" type="ORF">M993_04774</name>
</gene>
<dbReference type="Pfam" id="PF13264">
    <property type="entry name" value="DUF4055"/>
    <property type="match status" value="1"/>
</dbReference>
<evidence type="ECO:0000259" key="1">
    <source>
        <dbReference type="Pfam" id="PF13264"/>
    </source>
</evidence>
<feature type="domain" description="DUF4055" evidence="1">
    <location>
        <begin position="248"/>
        <end position="387"/>
    </location>
</feature>
<proteinExistence type="predicted"/>
<dbReference type="AlphaFoldDB" id="A0AA91E9R8"/>
<dbReference type="Proteomes" id="UP000078431">
    <property type="component" value="Unassembled WGS sequence"/>
</dbReference>
<dbReference type="EMBL" id="LXEX01000077">
    <property type="protein sequence ID" value="OAT56548.1"/>
    <property type="molecule type" value="Genomic_DNA"/>
</dbReference>
<keyword evidence="3" id="KW-1185">Reference proteome</keyword>
<evidence type="ECO:0000313" key="3">
    <source>
        <dbReference type="Proteomes" id="UP000078431"/>
    </source>
</evidence>
<comment type="caution">
    <text evidence="2">The sequence shown here is derived from an EMBL/GenBank/DDBJ whole genome shotgun (WGS) entry which is preliminary data.</text>
</comment>
<dbReference type="RefSeq" id="WP_061554327.1">
    <property type="nucleotide sequence ID" value="NZ_LXEX01000077.1"/>
</dbReference>
<organism evidence="2 3">
    <name type="scientific">Obesumbacterium proteus ATCC 12841</name>
    <dbReference type="NCBI Taxonomy" id="1354268"/>
    <lineage>
        <taxon>Bacteria</taxon>
        <taxon>Pseudomonadati</taxon>
        <taxon>Pseudomonadota</taxon>
        <taxon>Gammaproteobacteria</taxon>
        <taxon>Enterobacterales</taxon>
        <taxon>Hafniaceae</taxon>
        <taxon>Obesumbacterium</taxon>
    </lineage>
</organism>